<feature type="compositionally biased region" description="Basic residues" evidence="3">
    <location>
        <begin position="635"/>
        <end position="648"/>
    </location>
</feature>
<keyword evidence="1" id="KW-0053">Apoptosis</keyword>
<gene>
    <name evidence="5" type="ORF">D9757_007448</name>
</gene>
<name>A0A8H5HJG3_9AGAR</name>
<keyword evidence="2" id="KW-0788">Thiol protease</keyword>
<evidence type="ECO:0000256" key="1">
    <source>
        <dbReference type="ARBA" id="ARBA00022703"/>
    </source>
</evidence>
<reference evidence="5 6" key="1">
    <citation type="journal article" date="2020" name="ISME J.">
        <title>Uncovering the hidden diversity of litter-decomposition mechanisms in mushroom-forming fungi.</title>
        <authorList>
            <person name="Floudas D."/>
            <person name="Bentzer J."/>
            <person name="Ahren D."/>
            <person name="Johansson T."/>
            <person name="Persson P."/>
            <person name="Tunlid A."/>
        </authorList>
    </citation>
    <scope>NUCLEOTIDE SEQUENCE [LARGE SCALE GENOMIC DNA]</scope>
    <source>
        <strain evidence="5 6">CBS 406.79</strain>
    </source>
</reference>
<feature type="domain" description="Peptidase C14 caspase" evidence="4">
    <location>
        <begin position="7"/>
        <end position="180"/>
    </location>
</feature>
<accession>A0A8H5HJG3</accession>
<dbReference type="AlphaFoldDB" id="A0A8H5HJG3"/>
<sequence length="675" mass="75804">MTAATMHALLVGINEYKDLDTPLKHSVADALRLQESLKRLGADERNLRLLADSNATKDGITNALQSLSSQVKRTDAVVFFFSGYAGVSEDADGNKIGLISPYDVKTNGGLSAASLLRAFDVLSKRCGGNVTIFLDTVGERFKWDNPTSCVVVYPNVAAEDERGGMFTSAIIEVLKESDCSNFTSIPMTVDLFAKRVEYKIQLGSDEAVVRRTGTNVDRPLFRSEGDQGHYALIPGRVSKGGIIILGAGAAHSVQVGDRYKIYERNIPIEGADEFGELCDRELRVDTVRGLSSDLSLTGQSTLDLPTFFYAIERFSAKVKIAIGDSTVLEGVHSGWDRASQSKRDANISLEEADDRLHFIWNGLDGDEKYPDRRDRDESVAVEHPKGPDDVPRDLRRLVRRAARFNRNVSAPPPSKSELEKLRFEIKKVDTGAKEPEGKDLLCNDRVELTCSSDGQVEGPYCLTIYNDNPFPVWPYVFMCDPEDFTMVPWYMPDQGLLEAPLEAKDKPNNSLTIGLENADVILFEHRENRERDFLYLKIFVTQREADFSCLQQWYWSLRENTLRQDHKPVGKRGQGNASVRLPSELQHKKRTTLSVWFSKRITFEVKYKEEDNESEAGREVLLDPEEEAEEAYHQRISKQGKSKNRKTSGKIMKEREEARAQRAAPPSTRSRASSQ</sequence>
<keyword evidence="6" id="KW-1185">Reference proteome</keyword>
<evidence type="ECO:0000256" key="3">
    <source>
        <dbReference type="SAM" id="MobiDB-lite"/>
    </source>
</evidence>
<comment type="caution">
    <text evidence="5">The sequence shown here is derived from an EMBL/GenBank/DDBJ whole genome shotgun (WGS) entry which is preliminary data.</text>
</comment>
<organism evidence="5 6">
    <name type="scientific">Collybiopsis confluens</name>
    <dbReference type="NCBI Taxonomy" id="2823264"/>
    <lineage>
        <taxon>Eukaryota</taxon>
        <taxon>Fungi</taxon>
        <taxon>Dikarya</taxon>
        <taxon>Basidiomycota</taxon>
        <taxon>Agaricomycotina</taxon>
        <taxon>Agaricomycetes</taxon>
        <taxon>Agaricomycetidae</taxon>
        <taxon>Agaricales</taxon>
        <taxon>Marasmiineae</taxon>
        <taxon>Omphalotaceae</taxon>
        <taxon>Collybiopsis</taxon>
    </lineage>
</organism>
<evidence type="ECO:0000259" key="4">
    <source>
        <dbReference type="Pfam" id="PF00656"/>
    </source>
</evidence>
<dbReference type="GO" id="GO:0006915">
    <property type="term" value="P:apoptotic process"/>
    <property type="evidence" value="ECO:0007669"/>
    <property type="project" value="UniProtKB-KW"/>
</dbReference>
<keyword evidence="2" id="KW-0645">Protease</keyword>
<dbReference type="EMBL" id="JAACJN010000042">
    <property type="protein sequence ID" value="KAF5384646.1"/>
    <property type="molecule type" value="Genomic_DNA"/>
</dbReference>
<keyword evidence="2" id="KW-0378">Hydrolase</keyword>
<dbReference type="GO" id="GO:0004197">
    <property type="term" value="F:cysteine-type endopeptidase activity"/>
    <property type="evidence" value="ECO:0007669"/>
    <property type="project" value="InterPro"/>
</dbReference>
<feature type="compositionally biased region" description="Low complexity" evidence="3">
    <location>
        <begin position="661"/>
        <end position="675"/>
    </location>
</feature>
<protein>
    <recommendedName>
        <fullName evidence="4">Peptidase C14 caspase domain-containing protein</fullName>
    </recommendedName>
</protein>
<dbReference type="InterPro" id="IPR029030">
    <property type="entry name" value="Caspase-like_dom_sf"/>
</dbReference>
<feature type="compositionally biased region" description="Basic and acidic residues" evidence="3">
    <location>
        <begin position="651"/>
        <end position="660"/>
    </location>
</feature>
<dbReference type="GO" id="GO:0006508">
    <property type="term" value="P:proteolysis"/>
    <property type="evidence" value="ECO:0007669"/>
    <property type="project" value="InterPro"/>
</dbReference>
<dbReference type="InterPro" id="IPR011600">
    <property type="entry name" value="Pept_C14_caspase"/>
</dbReference>
<evidence type="ECO:0000256" key="2">
    <source>
        <dbReference type="ARBA" id="ARBA00022807"/>
    </source>
</evidence>
<evidence type="ECO:0000313" key="5">
    <source>
        <dbReference type="EMBL" id="KAF5384646.1"/>
    </source>
</evidence>
<dbReference type="Gene3D" id="3.40.50.1460">
    <property type="match status" value="1"/>
</dbReference>
<dbReference type="Proteomes" id="UP000518752">
    <property type="component" value="Unassembled WGS sequence"/>
</dbReference>
<feature type="region of interest" description="Disordered" evidence="3">
    <location>
        <begin position="370"/>
        <end position="391"/>
    </location>
</feature>
<dbReference type="OrthoDB" id="10255174at2759"/>
<proteinExistence type="predicted"/>
<dbReference type="Pfam" id="PF00656">
    <property type="entry name" value="Peptidase_C14"/>
    <property type="match status" value="1"/>
</dbReference>
<dbReference type="SUPFAM" id="SSF52129">
    <property type="entry name" value="Caspase-like"/>
    <property type="match status" value="1"/>
</dbReference>
<feature type="region of interest" description="Disordered" evidence="3">
    <location>
        <begin position="614"/>
        <end position="675"/>
    </location>
</feature>
<evidence type="ECO:0000313" key="6">
    <source>
        <dbReference type="Proteomes" id="UP000518752"/>
    </source>
</evidence>